<dbReference type="Proteomes" id="UP000310158">
    <property type="component" value="Unassembled WGS sequence"/>
</dbReference>
<protein>
    <submittedName>
        <fullName evidence="1">Uncharacterized protein</fullName>
    </submittedName>
</protein>
<sequence>MVGELGTLPPPPELEERKTTSIIPLQMSRVQVNKSQVTEEITLYTKEQCEERGLVFDTAHRWWNGNSVLADAKIVPGQAASWVSFETIDGHSGTGWVLPSDEGANILDIANAINVTGGNLAYSSWDELKSTSNMIQVFAGQGHLHISFIADDGLAGLFAGAVAGEVTLQANGVFNWK</sequence>
<evidence type="ECO:0000313" key="1">
    <source>
        <dbReference type="EMBL" id="THH13694.1"/>
    </source>
</evidence>
<dbReference type="EMBL" id="SGPL01000334">
    <property type="protein sequence ID" value="THH13694.1"/>
    <property type="molecule type" value="Genomic_DNA"/>
</dbReference>
<dbReference type="AlphaFoldDB" id="A0A4S4LN73"/>
<reference evidence="1 2" key="1">
    <citation type="submission" date="2019-02" db="EMBL/GenBank/DDBJ databases">
        <title>Genome sequencing of the rare red list fungi Bondarzewia mesenterica.</title>
        <authorList>
            <person name="Buettner E."/>
            <person name="Kellner H."/>
        </authorList>
    </citation>
    <scope>NUCLEOTIDE SEQUENCE [LARGE SCALE GENOMIC DNA]</scope>
    <source>
        <strain evidence="1 2">DSM 108281</strain>
    </source>
</reference>
<evidence type="ECO:0000313" key="2">
    <source>
        <dbReference type="Proteomes" id="UP000310158"/>
    </source>
</evidence>
<proteinExistence type="predicted"/>
<organism evidence="1 2">
    <name type="scientific">Bondarzewia mesenterica</name>
    <dbReference type="NCBI Taxonomy" id="1095465"/>
    <lineage>
        <taxon>Eukaryota</taxon>
        <taxon>Fungi</taxon>
        <taxon>Dikarya</taxon>
        <taxon>Basidiomycota</taxon>
        <taxon>Agaricomycotina</taxon>
        <taxon>Agaricomycetes</taxon>
        <taxon>Russulales</taxon>
        <taxon>Bondarzewiaceae</taxon>
        <taxon>Bondarzewia</taxon>
    </lineage>
</organism>
<accession>A0A4S4LN73</accession>
<comment type="caution">
    <text evidence="1">The sequence shown here is derived from an EMBL/GenBank/DDBJ whole genome shotgun (WGS) entry which is preliminary data.</text>
</comment>
<keyword evidence="2" id="KW-1185">Reference proteome</keyword>
<name>A0A4S4LN73_9AGAM</name>
<gene>
    <name evidence="1" type="ORF">EW146_g6552</name>
</gene>